<proteinExistence type="predicted"/>
<sequence length="184" mass="20031">MKYCILLSILPFVYCEVAYTLVSTTPEPELPPRPYAFGYAAGRFPGHIDRTHSEISDGSGIVKGTFSYVDPKYKIRTVDYIADKQGFHPVLSDNPPPLPADTPVVAAAKERHFQQYSAIANSHQSAPGVVAVPADSVAVHKAKARHFDLYQKIAAQHAQLAAELQAQELAAAATADPNHIEDQH</sequence>
<dbReference type="InterPro" id="IPR000618">
    <property type="entry name" value="Insect_cuticle"/>
</dbReference>
<evidence type="ECO:0000313" key="3">
    <source>
        <dbReference type="EMBL" id="KAF2883358.1"/>
    </source>
</evidence>
<dbReference type="Pfam" id="PF00379">
    <property type="entry name" value="Chitin_bind_4"/>
    <property type="match status" value="1"/>
</dbReference>
<dbReference type="OrthoDB" id="6358661at2759"/>
<keyword evidence="1" id="KW-0193">Cuticle</keyword>
<keyword evidence="4" id="KW-1185">Reference proteome</keyword>
<keyword evidence="2" id="KW-0732">Signal</keyword>
<dbReference type="EMBL" id="VTPC01090434">
    <property type="protein sequence ID" value="KAF2883358.1"/>
    <property type="molecule type" value="Genomic_DNA"/>
</dbReference>
<protein>
    <submittedName>
        <fullName evidence="3">Uncharacterized protein</fullName>
    </submittedName>
</protein>
<gene>
    <name evidence="3" type="ORF">ILUMI_22803</name>
</gene>
<accession>A0A8K0C9X7</accession>
<dbReference type="AlphaFoldDB" id="A0A8K0C9X7"/>
<dbReference type="GO" id="GO:0008010">
    <property type="term" value="F:structural constituent of chitin-based larval cuticle"/>
    <property type="evidence" value="ECO:0007669"/>
    <property type="project" value="TreeGrafter"/>
</dbReference>
<organism evidence="3 4">
    <name type="scientific">Ignelater luminosus</name>
    <name type="common">Cucubano</name>
    <name type="synonym">Pyrophorus luminosus</name>
    <dbReference type="NCBI Taxonomy" id="2038154"/>
    <lineage>
        <taxon>Eukaryota</taxon>
        <taxon>Metazoa</taxon>
        <taxon>Ecdysozoa</taxon>
        <taxon>Arthropoda</taxon>
        <taxon>Hexapoda</taxon>
        <taxon>Insecta</taxon>
        <taxon>Pterygota</taxon>
        <taxon>Neoptera</taxon>
        <taxon>Endopterygota</taxon>
        <taxon>Coleoptera</taxon>
        <taxon>Polyphaga</taxon>
        <taxon>Elateriformia</taxon>
        <taxon>Elateroidea</taxon>
        <taxon>Elateridae</taxon>
        <taxon>Agrypninae</taxon>
        <taxon>Pyrophorini</taxon>
        <taxon>Ignelater</taxon>
    </lineage>
</organism>
<evidence type="ECO:0000313" key="4">
    <source>
        <dbReference type="Proteomes" id="UP000801492"/>
    </source>
</evidence>
<name>A0A8K0C9X7_IGNLU</name>
<comment type="caution">
    <text evidence="3">The sequence shown here is derived from an EMBL/GenBank/DDBJ whole genome shotgun (WGS) entry which is preliminary data.</text>
</comment>
<dbReference type="GO" id="GO:0062129">
    <property type="term" value="C:chitin-based extracellular matrix"/>
    <property type="evidence" value="ECO:0007669"/>
    <property type="project" value="TreeGrafter"/>
</dbReference>
<reference evidence="3" key="1">
    <citation type="submission" date="2019-08" db="EMBL/GenBank/DDBJ databases">
        <title>The genome of the North American firefly Photinus pyralis.</title>
        <authorList>
            <consortium name="Photinus pyralis genome working group"/>
            <person name="Fallon T.R."/>
            <person name="Sander Lower S.E."/>
            <person name="Weng J.-K."/>
        </authorList>
    </citation>
    <scope>NUCLEOTIDE SEQUENCE</scope>
    <source>
        <strain evidence="3">TRF0915ILg1</strain>
        <tissue evidence="3">Whole body</tissue>
    </source>
</reference>
<evidence type="ECO:0000256" key="1">
    <source>
        <dbReference type="PROSITE-ProRule" id="PRU00497"/>
    </source>
</evidence>
<feature type="signal peptide" evidence="2">
    <location>
        <begin position="1"/>
        <end position="15"/>
    </location>
</feature>
<dbReference type="PANTHER" id="PTHR10380">
    <property type="entry name" value="CUTICLE PROTEIN"/>
    <property type="match status" value="1"/>
</dbReference>
<dbReference type="PROSITE" id="PS51155">
    <property type="entry name" value="CHIT_BIND_RR_2"/>
    <property type="match status" value="1"/>
</dbReference>
<dbReference type="Proteomes" id="UP000801492">
    <property type="component" value="Unassembled WGS sequence"/>
</dbReference>
<evidence type="ECO:0000256" key="2">
    <source>
        <dbReference type="SAM" id="SignalP"/>
    </source>
</evidence>
<dbReference type="InterPro" id="IPR050468">
    <property type="entry name" value="Cuticle_Struct_Prot"/>
</dbReference>
<feature type="chain" id="PRO_5035482453" evidence="2">
    <location>
        <begin position="16"/>
        <end position="184"/>
    </location>
</feature>